<dbReference type="RefSeq" id="WP_204915486.1">
    <property type="nucleotide sequence ID" value="NZ_JAFEUP010000002.1"/>
</dbReference>
<dbReference type="Proteomes" id="UP000717995">
    <property type="component" value="Unassembled WGS sequence"/>
</dbReference>
<gene>
    <name evidence="1" type="ORF">JQX08_06560</name>
</gene>
<name>A0ABS2IEU9_9GAMM</name>
<comment type="caution">
    <text evidence="1">The sequence shown here is derived from an EMBL/GenBank/DDBJ whole genome shotgun (WGS) entry which is preliminary data.</text>
</comment>
<sequence length="108" mass="11660">MVIHFFTSPENVACGRTGSSLNGTQDMVQVSCKLCLRTVEKQADAPARKTPSLAELRAAAKAEKAAAAAAEVAKSTPALTPRAEWQKRLEQLPGRNRLPRGVSRQTFI</sequence>
<keyword evidence="2" id="KW-1185">Reference proteome</keyword>
<evidence type="ECO:0000313" key="1">
    <source>
        <dbReference type="EMBL" id="MBM7060363.1"/>
    </source>
</evidence>
<reference evidence="1 2" key="1">
    <citation type="submission" date="2021-02" db="EMBL/GenBank/DDBJ databases">
        <authorList>
            <person name="Lee D.-H."/>
        </authorList>
    </citation>
    <scope>NUCLEOTIDE SEQUENCE [LARGE SCALE GENOMIC DNA]</scope>
    <source>
        <strain evidence="1 2">UL073</strain>
    </source>
</reference>
<proteinExistence type="predicted"/>
<evidence type="ECO:0000313" key="2">
    <source>
        <dbReference type="Proteomes" id="UP000717995"/>
    </source>
</evidence>
<organism evidence="1 2">
    <name type="scientific">Zestomonas insulae</name>
    <dbReference type="NCBI Taxonomy" id="2809017"/>
    <lineage>
        <taxon>Bacteria</taxon>
        <taxon>Pseudomonadati</taxon>
        <taxon>Pseudomonadota</taxon>
        <taxon>Gammaproteobacteria</taxon>
        <taxon>Pseudomonadales</taxon>
        <taxon>Pseudomonadaceae</taxon>
        <taxon>Zestomonas</taxon>
    </lineage>
</organism>
<evidence type="ECO:0008006" key="3">
    <source>
        <dbReference type="Google" id="ProtNLM"/>
    </source>
</evidence>
<dbReference type="EMBL" id="JAFEUP010000002">
    <property type="protein sequence ID" value="MBM7060363.1"/>
    <property type="molecule type" value="Genomic_DNA"/>
</dbReference>
<accession>A0ABS2IEU9</accession>
<protein>
    <recommendedName>
        <fullName evidence="3">DUF1289 domain-containing protein</fullName>
    </recommendedName>
</protein>